<feature type="region of interest" description="Disordered" evidence="1">
    <location>
        <begin position="193"/>
        <end position="217"/>
    </location>
</feature>
<dbReference type="EMBL" id="KB446559">
    <property type="protein sequence ID" value="EME81937.1"/>
    <property type="molecule type" value="Genomic_DNA"/>
</dbReference>
<accession>M3AWU3</accession>
<evidence type="ECO:0000313" key="2">
    <source>
        <dbReference type="EMBL" id="EME81937.1"/>
    </source>
</evidence>
<dbReference type="GeneID" id="19333391"/>
<dbReference type="RefSeq" id="XP_007927437.1">
    <property type="nucleotide sequence ID" value="XM_007929246.1"/>
</dbReference>
<protein>
    <submittedName>
        <fullName evidence="2">Uncharacterized protein</fullName>
    </submittedName>
</protein>
<sequence length="407" mass="45269">MARSAPVSSKDSSASPDYRSVRKAGPVRFQHSAASGEDQVTKMEDEMLRLYHEALQMTNRYWLARTMSESGRVVQPLTGQQASLSSPERAVRRAQPQRARAKLCFATRLRGPLIPSETATRPFWDAAETNALNAMSWVSGPAAAWAREDQEAGAAALSSTRLHLIVQDEWRVMIGLSQTASPPPAALCEMKSSFASTQHPAPRSPGDRPAPGKNLFSRNPARAARLPKSPCTCIHTMAPALRPFNNTRALGHDSYAGIVLSRAFCLSCRSASVRGRSWSKVHRYLVPARFAREPFIAPPHPDRHLTSFKFAFGQSVGRTRPCKHTLPFHQDYEMHLPVKHESDPTASSRECDDALHPKIRIKKSHAICLKARSHGSKLRIRVKSCHCHAFHRRFVSRVSTSRAELHN</sequence>
<keyword evidence="3" id="KW-1185">Reference proteome</keyword>
<evidence type="ECO:0000256" key="1">
    <source>
        <dbReference type="SAM" id="MobiDB-lite"/>
    </source>
</evidence>
<feature type="compositionally biased region" description="Low complexity" evidence="1">
    <location>
        <begin position="1"/>
        <end position="18"/>
    </location>
</feature>
<organism evidence="2 3">
    <name type="scientific">Pseudocercospora fijiensis (strain CIRAD86)</name>
    <name type="common">Black leaf streak disease fungus</name>
    <name type="synonym">Mycosphaerella fijiensis</name>
    <dbReference type="NCBI Taxonomy" id="383855"/>
    <lineage>
        <taxon>Eukaryota</taxon>
        <taxon>Fungi</taxon>
        <taxon>Dikarya</taxon>
        <taxon>Ascomycota</taxon>
        <taxon>Pezizomycotina</taxon>
        <taxon>Dothideomycetes</taxon>
        <taxon>Dothideomycetidae</taxon>
        <taxon>Mycosphaerellales</taxon>
        <taxon>Mycosphaerellaceae</taxon>
        <taxon>Pseudocercospora</taxon>
    </lineage>
</organism>
<feature type="region of interest" description="Disordered" evidence="1">
    <location>
        <begin position="1"/>
        <end position="38"/>
    </location>
</feature>
<dbReference type="VEuPathDB" id="FungiDB:MYCFIDRAFT_175513"/>
<dbReference type="Proteomes" id="UP000016932">
    <property type="component" value="Unassembled WGS sequence"/>
</dbReference>
<reference evidence="2 3" key="1">
    <citation type="journal article" date="2012" name="PLoS Pathog.">
        <title>Diverse lifestyles and strategies of plant pathogenesis encoded in the genomes of eighteen Dothideomycetes fungi.</title>
        <authorList>
            <person name="Ohm R.A."/>
            <person name="Feau N."/>
            <person name="Henrissat B."/>
            <person name="Schoch C.L."/>
            <person name="Horwitz B.A."/>
            <person name="Barry K.W."/>
            <person name="Condon B.J."/>
            <person name="Copeland A.C."/>
            <person name="Dhillon B."/>
            <person name="Glaser F."/>
            <person name="Hesse C.N."/>
            <person name="Kosti I."/>
            <person name="LaButti K."/>
            <person name="Lindquist E.A."/>
            <person name="Lucas S."/>
            <person name="Salamov A.A."/>
            <person name="Bradshaw R.E."/>
            <person name="Ciuffetti L."/>
            <person name="Hamelin R.C."/>
            <person name="Kema G.H.J."/>
            <person name="Lawrence C."/>
            <person name="Scott J.A."/>
            <person name="Spatafora J.W."/>
            <person name="Turgeon B.G."/>
            <person name="de Wit P.J.G.M."/>
            <person name="Zhong S."/>
            <person name="Goodwin S.B."/>
            <person name="Grigoriev I.V."/>
        </authorList>
    </citation>
    <scope>NUCLEOTIDE SEQUENCE [LARGE SCALE GENOMIC DNA]</scope>
    <source>
        <strain evidence="2 3">CIRAD86</strain>
    </source>
</reference>
<proteinExistence type="predicted"/>
<evidence type="ECO:0000313" key="3">
    <source>
        <dbReference type="Proteomes" id="UP000016932"/>
    </source>
</evidence>
<dbReference type="AlphaFoldDB" id="M3AWU3"/>
<name>M3AWU3_PSEFD</name>
<dbReference type="KEGG" id="pfj:MYCFIDRAFT_175513"/>
<gene>
    <name evidence="2" type="ORF">MYCFIDRAFT_175513</name>
</gene>
<dbReference type="HOGENOM" id="CLU_676404_0_0_1"/>